<keyword evidence="4" id="KW-1185">Reference proteome</keyword>
<feature type="region of interest" description="Disordered" evidence="1">
    <location>
        <begin position="275"/>
        <end position="323"/>
    </location>
</feature>
<dbReference type="Proteomes" id="UP000198287">
    <property type="component" value="Unassembled WGS sequence"/>
</dbReference>
<dbReference type="InterPro" id="IPR036871">
    <property type="entry name" value="PX_dom_sf"/>
</dbReference>
<evidence type="ECO:0000259" key="2">
    <source>
        <dbReference type="PROSITE" id="PS50195"/>
    </source>
</evidence>
<accession>A0A226CX83</accession>
<dbReference type="SUPFAM" id="SSF64268">
    <property type="entry name" value="PX domain"/>
    <property type="match status" value="1"/>
</dbReference>
<dbReference type="GO" id="GO:0035091">
    <property type="term" value="F:phosphatidylinositol binding"/>
    <property type="evidence" value="ECO:0007669"/>
    <property type="project" value="InterPro"/>
</dbReference>
<sequence length="380" mass="43031">MGVLPRFYQQDNEEEVTSEFSDLSLTSQRDEYDEDDYGVTVYNLAECEFPVGLDFEGGSSGYFAIMDMGEPVTITAKQSRFAASTFTTYLVRVESNFPTLSHKFCTVRRRYTEFCWLRDELVKNNRNRQVPKLPSKKLIPFTNFNASFIQERLTGLSHFLQRVLENPTFLRDPALLFFLQSDRTVQEMLDMRKSSSIRISSCAVQITSSTGSDTVSPLLRSEDDESSSQGDDEEEENVDLTLNPVAKPSILSTSPSESSDLGKFGLLRDVGKAQPIPVPYRKNNKKIEDSDRLSTSSSEGDSGHFEASSSASTSPSTATTGVRDANKISQIWARHQKQNRHQNHHRYLEEDEYNTASQPPSLLQVNEFLLYNPTCYYVMQ</sequence>
<evidence type="ECO:0000256" key="1">
    <source>
        <dbReference type="SAM" id="MobiDB-lite"/>
    </source>
</evidence>
<evidence type="ECO:0000313" key="4">
    <source>
        <dbReference type="Proteomes" id="UP000198287"/>
    </source>
</evidence>
<dbReference type="Gene3D" id="3.30.1520.10">
    <property type="entry name" value="Phox-like domain"/>
    <property type="match status" value="1"/>
</dbReference>
<feature type="compositionally biased region" description="Low complexity" evidence="1">
    <location>
        <begin position="307"/>
        <end position="320"/>
    </location>
</feature>
<dbReference type="PANTHER" id="PTHR10555">
    <property type="entry name" value="SORTING NEXIN"/>
    <property type="match status" value="1"/>
</dbReference>
<dbReference type="SMART" id="SM00312">
    <property type="entry name" value="PX"/>
    <property type="match status" value="1"/>
</dbReference>
<feature type="compositionally biased region" description="Low complexity" evidence="1">
    <location>
        <begin position="249"/>
        <end position="259"/>
    </location>
</feature>
<feature type="compositionally biased region" description="Acidic residues" evidence="1">
    <location>
        <begin position="222"/>
        <end position="238"/>
    </location>
</feature>
<feature type="domain" description="PX" evidence="2">
    <location>
        <begin position="67"/>
        <end position="185"/>
    </location>
</feature>
<dbReference type="GO" id="GO:0005768">
    <property type="term" value="C:endosome"/>
    <property type="evidence" value="ECO:0007669"/>
    <property type="project" value="TreeGrafter"/>
</dbReference>
<proteinExistence type="predicted"/>
<gene>
    <name evidence="3" type="ORF">Fcan01_27272</name>
</gene>
<dbReference type="PROSITE" id="PS50195">
    <property type="entry name" value="PX"/>
    <property type="match status" value="1"/>
</dbReference>
<comment type="caution">
    <text evidence="3">The sequence shown here is derived from an EMBL/GenBank/DDBJ whole genome shotgun (WGS) entry which is preliminary data.</text>
</comment>
<dbReference type="InterPro" id="IPR001683">
    <property type="entry name" value="PX_dom"/>
</dbReference>
<dbReference type="OrthoDB" id="5227681at2759"/>
<name>A0A226CX83_FOLCA</name>
<dbReference type="Pfam" id="PF00787">
    <property type="entry name" value="PX"/>
    <property type="match status" value="1"/>
</dbReference>
<reference evidence="3 4" key="1">
    <citation type="submission" date="2015-12" db="EMBL/GenBank/DDBJ databases">
        <title>The genome of Folsomia candida.</title>
        <authorList>
            <person name="Faddeeva A."/>
            <person name="Derks M.F."/>
            <person name="Anvar Y."/>
            <person name="Smit S."/>
            <person name="Van Straalen N."/>
            <person name="Roelofs D."/>
        </authorList>
    </citation>
    <scope>NUCLEOTIDE SEQUENCE [LARGE SCALE GENOMIC DNA]</scope>
    <source>
        <strain evidence="3 4">VU population</strain>
        <tissue evidence="3">Whole body</tissue>
    </source>
</reference>
<dbReference type="AlphaFoldDB" id="A0A226CX83"/>
<organism evidence="3 4">
    <name type="scientific">Folsomia candida</name>
    <name type="common">Springtail</name>
    <dbReference type="NCBI Taxonomy" id="158441"/>
    <lineage>
        <taxon>Eukaryota</taxon>
        <taxon>Metazoa</taxon>
        <taxon>Ecdysozoa</taxon>
        <taxon>Arthropoda</taxon>
        <taxon>Hexapoda</taxon>
        <taxon>Collembola</taxon>
        <taxon>Entomobryomorpha</taxon>
        <taxon>Isotomoidea</taxon>
        <taxon>Isotomidae</taxon>
        <taxon>Proisotominae</taxon>
        <taxon>Folsomia</taxon>
    </lineage>
</organism>
<feature type="region of interest" description="Disordered" evidence="1">
    <location>
        <begin position="208"/>
        <end position="263"/>
    </location>
</feature>
<dbReference type="PANTHER" id="PTHR10555:SF170">
    <property type="entry name" value="FI18122P1"/>
    <property type="match status" value="1"/>
</dbReference>
<dbReference type="EMBL" id="LNIX01000050">
    <property type="protein sequence ID" value="OXA37932.1"/>
    <property type="molecule type" value="Genomic_DNA"/>
</dbReference>
<dbReference type="STRING" id="158441.A0A226CX83"/>
<protein>
    <submittedName>
        <fullName evidence="3">Sorting nexin-3</fullName>
    </submittedName>
</protein>
<evidence type="ECO:0000313" key="3">
    <source>
        <dbReference type="EMBL" id="OXA37932.1"/>
    </source>
</evidence>